<organism evidence="1 2">
    <name type="scientific">Flavobacterium ammonificans</name>
    <dbReference type="NCBI Taxonomy" id="1751056"/>
    <lineage>
        <taxon>Bacteria</taxon>
        <taxon>Pseudomonadati</taxon>
        <taxon>Bacteroidota</taxon>
        <taxon>Flavobacteriia</taxon>
        <taxon>Flavobacteriales</taxon>
        <taxon>Flavobacteriaceae</taxon>
        <taxon>Flavobacterium</taxon>
    </lineage>
</organism>
<sequence>METAKILEILGYTLPSLVTGGVAYFLFEGSFKDQQNTRRWLLQKENKKDILPLRLQAYERLTLLMERIHPAQILLRNTPVTNDKIEYENFIIDQIQQEFEHNLSQQIYVSGECWSIIQTAKNATIQMIRIASQNEKVQTAADLREFVVSSLVDKAAPTYAALDLIKQEVGQLW</sequence>
<name>A0ABN6KVU5_9FLAO</name>
<dbReference type="InterPro" id="IPR057695">
    <property type="entry name" value="DUF7935"/>
</dbReference>
<proteinExistence type="predicted"/>
<dbReference type="EMBL" id="AP025183">
    <property type="protein sequence ID" value="BDB53239.1"/>
    <property type="molecule type" value="Genomic_DNA"/>
</dbReference>
<evidence type="ECO:0000313" key="1">
    <source>
        <dbReference type="EMBL" id="BDB53239.1"/>
    </source>
</evidence>
<accession>A0ABN6KVU5</accession>
<dbReference type="Proteomes" id="UP001319865">
    <property type="component" value="Chromosome"/>
</dbReference>
<keyword evidence="2" id="KW-1185">Reference proteome</keyword>
<protein>
    <submittedName>
        <fullName evidence="1">Uncharacterized protein</fullName>
    </submittedName>
</protein>
<reference evidence="1 2" key="1">
    <citation type="journal article" date="2022" name="Int. J. Syst. Evol. Microbiol.">
        <title>Flavobacterium ammonificans sp. nov. and Flavobacterium ammoniigenes sp. nov., ammonifying bacteria isolated from surface river water.</title>
        <authorList>
            <person name="Watanabe K."/>
            <person name="Kitamura T."/>
            <person name="Ogata Y."/>
            <person name="Shindo C."/>
            <person name="Suda W."/>
        </authorList>
    </citation>
    <scope>NUCLEOTIDE SEQUENCE [LARGE SCALE GENOMIC DNA]</scope>
    <source>
        <strain evidence="1 2">GENT11</strain>
    </source>
</reference>
<evidence type="ECO:0000313" key="2">
    <source>
        <dbReference type="Proteomes" id="UP001319865"/>
    </source>
</evidence>
<dbReference type="Pfam" id="PF25589">
    <property type="entry name" value="DUF7935"/>
    <property type="match status" value="1"/>
</dbReference>
<dbReference type="RefSeq" id="WP_229329382.1">
    <property type="nucleotide sequence ID" value="NZ_AP025183.1"/>
</dbReference>
<gene>
    <name evidence="1" type="ORF">GENT11_15510</name>
</gene>
<reference evidence="1 2" key="2">
    <citation type="journal article" date="2022" name="Microorganisms">
        <title>Complete Genome Sequences of Two Flavobacterium ammonificans Strains and a Flavobacterium ammoniigenes Strain of Ammonifying Bacterioplankton Isolated from Surface River Water.</title>
        <authorList>
            <person name="Suda W."/>
            <person name="Ogata Y."/>
            <person name="Shindo C."/>
            <person name="Watanabe K."/>
        </authorList>
    </citation>
    <scope>NUCLEOTIDE SEQUENCE [LARGE SCALE GENOMIC DNA]</scope>
    <source>
        <strain evidence="1 2">GENT11</strain>
    </source>
</reference>